<gene>
    <name evidence="1" type="ORF">GCM10011521_27520</name>
</gene>
<dbReference type="PANTHER" id="PTHR23026:SF123">
    <property type="entry name" value="NAD(P)H NITROREDUCTASE RV3131-RELATED"/>
    <property type="match status" value="1"/>
</dbReference>
<dbReference type="Gene3D" id="3.40.109.10">
    <property type="entry name" value="NADH Oxidase"/>
    <property type="match status" value="1"/>
</dbReference>
<dbReference type="InterPro" id="IPR050627">
    <property type="entry name" value="Nitroreductase/BluB"/>
</dbReference>
<dbReference type="SUPFAM" id="SSF55469">
    <property type="entry name" value="FMN-dependent nitroreductase-like"/>
    <property type="match status" value="2"/>
</dbReference>
<dbReference type="RefSeq" id="WP_188665655.1">
    <property type="nucleotide sequence ID" value="NZ_BMKC01000004.1"/>
</dbReference>
<reference evidence="2" key="1">
    <citation type="journal article" date="2019" name="Int. J. Syst. Evol. Microbiol.">
        <title>The Global Catalogue of Microorganisms (GCM) 10K type strain sequencing project: providing services to taxonomists for standard genome sequencing and annotation.</title>
        <authorList>
            <consortium name="The Broad Institute Genomics Platform"/>
            <consortium name="The Broad Institute Genome Sequencing Center for Infectious Disease"/>
            <person name="Wu L."/>
            <person name="Ma J."/>
        </authorList>
    </citation>
    <scope>NUCLEOTIDE SEQUENCE [LARGE SCALE GENOMIC DNA]</scope>
    <source>
        <strain evidence="2">CGMCC 1.15905</strain>
    </source>
</reference>
<dbReference type="NCBIfam" id="NF047509">
    <property type="entry name" value="Rv3131_FMN_oxido"/>
    <property type="match status" value="1"/>
</dbReference>
<accession>A0ABQ1HU24</accession>
<comment type="caution">
    <text evidence="1">The sequence shown here is derived from an EMBL/GenBank/DDBJ whole genome shotgun (WGS) entry which is preliminary data.</text>
</comment>
<name>A0ABQ1HU24_9GAMM</name>
<dbReference type="Proteomes" id="UP000623419">
    <property type="component" value="Unassembled WGS sequence"/>
</dbReference>
<sequence length="321" mass="35269">MNDAYPDLVRQATLAASSHNTQPWKFRLLANGMDILPDFSRRLPVVDPDDHHLFASLGCAAENLLHASAAVGLQGYFSCSPGEPGAHIHFERSAPSQSPLFEAIPHRQCCRSDYDGSVMAGDQLRLLEDAAQGTGVSLLWLTGSSALEAVAEYVAQGNDTQLCDPAWREELKDWVRFSAAEARRTGDGLYGPVMGNPSVPRWLGSLAMRLTLSARSQNDKDSKHIRHSSAVAVFFSEADDWQHWIEVGRSYERFALQATALGLVTAFINQPVEVPALRSQFAAYLGISGRRPDLVVRVGRGPAMPRSMRRPVEEVIEAAFR</sequence>
<evidence type="ECO:0000313" key="1">
    <source>
        <dbReference type="EMBL" id="GGA87615.1"/>
    </source>
</evidence>
<protein>
    <submittedName>
        <fullName evidence="1">Tat pathway signal protein</fullName>
    </submittedName>
</protein>
<organism evidence="1 2">
    <name type="scientific">Arenimonas soli</name>
    <dbReference type="NCBI Taxonomy" id="2269504"/>
    <lineage>
        <taxon>Bacteria</taxon>
        <taxon>Pseudomonadati</taxon>
        <taxon>Pseudomonadota</taxon>
        <taxon>Gammaproteobacteria</taxon>
        <taxon>Lysobacterales</taxon>
        <taxon>Lysobacteraceae</taxon>
        <taxon>Arenimonas</taxon>
    </lineage>
</organism>
<proteinExistence type="predicted"/>
<evidence type="ECO:0000313" key="2">
    <source>
        <dbReference type="Proteomes" id="UP000623419"/>
    </source>
</evidence>
<dbReference type="InterPro" id="IPR000415">
    <property type="entry name" value="Nitroreductase-like"/>
</dbReference>
<keyword evidence="2" id="KW-1185">Reference proteome</keyword>
<dbReference type="PANTHER" id="PTHR23026">
    <property type="entry name" value="NADPH NITROREDUCTASE"/>
    <property type="match status" value="1"/>
</dbReference>
<dbReference type="EMBL" id="BMKC01000004">
    <property type="protein sequence ID" value="GGA87615.1"/>
    <property type="molecule type" value="Genomic_DNA"/>
</dbReference>